<protein>
    <submittedName>
        <fullName evidence="1">Uncharacterized protein</fullName>
    </submittedName>
</protein>
<dbReference type="Proteomes" id="UP000709295">
    <property type="component" value="Unassembled WGS sequence"/>
</dbReference>
<keyword evidence="2" id="KW-1185">Reference proteome</keyword>
<reference evidence="1" key="1">
    <citation type="submission" date="2021-01" db="EMBL/GenBank/DDBJ databases">
        <title>Phytophthora aleatoria, a newly-described species from Pinus radiata is distinct from Phytophthora cactorum isolates based on comparative genomics.</title>
        <authorList>
            <person name="Mcdougal R."/>
            <person name="Panda P."/>
            <person name="Williams N."/>
            <person name="Studholme D.J."/>
        </authorList>
    </citation>
    <scope>NUCLEOTIDE SEQUENCE</scope>
    <source>
        <strain evidence="1">NZFS 4037</strain>
    </source>
</reference>
<name>A0A8J5M410_9STRA</name>
<proteinExistence type="predicted"/>
<comment type="caution">
    <text evidence="1">The sequence shown here is derived from an EMBL/GenBank/DDBJ whole genome shotgun (WGS) entry which is preliminary data.</text>
</comment>
<evidence type="ECO:0000313" key="1">
    <source>
        <dbReference type="EMBL" id="KAG6960755.1"/>
    </source>
</evidence>
<evidence type="ECO:0000313" key="2">
    <source>
        <dbReference type="Proteomes" id="UP000709295"/>
    </source>
</evidence>
<gene>
    <name evidence="1" type="ORF">JG688_00009426</name>
</gene>
<organism evidence="1 2">
    <name type="scientific">Phytophthora aleatoria</name>
    <dbReference type="NCBI Taxonomy" id="2496075"/>
    <lineage>
        <taxon>Eukaryota</taxon>
        <taxon>Sar</taxon>
        <taxon>Stramenopiles</taxon>
        <taxon>Oomycota</taxon>
        <taxon>Peronosporomycetes</taxon>
        <taxon>Peronosporales</taxon>
        <taxon>Peronosporaceae</taxon>
        <taxon>Phytophthora</taxon>
    </lineage>
</organism>
<dbReference type="AlphaFoldDB" id="A0A8J5M410"/>
<accession>A0A8J5M410</accession>
<sequence>MPLRRHHLDQPIDCEGQEVPQYRRKTSFRPYPQAGVIRCCIGTDESTGYA</sequence>
<dbReference type="EMBL" id="JAENGY010000540">
    <property type="protein sequence ID" value="KAG6960755.1"/>
    <property type="molecule type" value="Genomic_DNA"/>
</dbReference>